<proteinExistence type="predicted"/>
<dbReference type="Proteomes" id="UP000439780">
    <property type="component" value="Unassembled WGS sequence"/>
</dbReference>
<protein>
    <submittedName>
        <fullName evidence="1">Uncharacterized protein</fullName>
    </submittedName>
</protein>
<organism evidence="1 2">
    <name type="scientific">Qipengyuania algicida</name>
    <dbReference type="NCBI Taxonomy" id="1836209"/>
    <lineage>
        <taxon>Bacteria</taxon>
        <taxon>Pseudomonadati</taxon>
        <taxon>Pseudomonadota</taxon>
        <taxon>Alphaproteobacteria</taxon>
        <taxon>Sphingomonadales</taxon>
        <taxon>Erythrobacteraceae</taxon>
        <taxon>Qipengyuania</taxon>
    </lineage>
</organism>
<name>A0A845AJP6_9SPHN</name>
<dbReference type="AlphaFoldDB" id="A0A845AJP6"/>
<dbReference type="RefSeq" id="WP_237452182.1">
    <property type="nucleotide sequence ID" value="NZ_WTYA01000005.1"/>
</dbReference>
<gene>
    <name evidence="1" type="ORF">GRI58_08075</name>
</gene>
<evidence type="ECO:0000313" key="1">
    <source>
        <dbReference type="EMBL" id="MXP28776.1"/>
    </source>
</evidence>
<accession>A0A845AJP6</accession>
<comment type="caution">
    <text evidence="1">The sequence shown here is derived from an EMBL/GenBank/DDBJ whole genome shotgun (WGS) entry which is preliminary data.</text>
</comment>
<sequence length="63" mass="7175">MAAAIMIHAGMPTMTSRRRAKDISQTLGYLNHRKMCDSCHVSKRPYSVEKVGPAKLEPNFWQQ</sequence>
<evidence type="ECO:0000313" key="2">
    <source>
        <dbReference type="Proteomes" id="UP000439780"/>
    </source>
</evidence>
<reference evidence="1 2" key="1">
    <citation type="submission" date="2019-12" db="EMBL/GenBank/DDBJ databases">
        <title>Genomic-based taxomic classification of the family Erythrobacteraceae.</title>
        <authorList>
            <person name="Xu L."/>
        </authorList>
    </citation>
    <scope>NUCLEOTIDE SEQUENCE [LARGE SCALE GENOMIC DNA]</scope>
    <source>
        <strain evidence="1 2">KEMB 9005-328</strain>
    </source>
</reference>
<keyword evidence="2" id="KW-1185">Reference proteome</keyword>
<dbReference type="EMBL" id="WTYA01000005">
    <property type="protein sequence ID" value="MXP28776.1"/>
    <property type="molecule type" value="Genomic_DNA"/>
</dbReference>